<dbReference type="Proteomes" id="UP000199415">
    <property type="component" value="Unassembled WGS sequence"/>
</dbReference>
<evidence type="ECO:0000256" key="1">
    <source>
        <dbReference type="SAM" id="Phobius"/>
    </source>
</evidence>
<organism evidence="2 3">
    <name type="scientific">Limimonas halophila</name>
    <dbReference type="NCBI Taxonomy" id="1082479"/>
    <lineage>
        <taxon>Bacteria</taxon>
        <taxon>Pseudomonadati</taxon>
        <taxon>Pseudomonadota</taxon>
        <taxon>Alphaproteobacteria</taxon>
        <taxon>Rhodospirillales</taxon>
        <taxon>Rhodovibrionaceae</taxon>
        <taxon>Limimonas</taxon>
    </lineage>
</organism>
<gene>
    <name evidence="2" type="ORF">SAMN05216241_104149</name>
</gene>
<name>A0A1G7QUB7_9PROT</name>
<keyword evidence="1" id="KW-0472">Membrane</keyword>
<keyword evidence="3" id="KW-1185">Reference proteome</keyword>
<dbReference type="EMBL" id="FNCE01000004">
    <property type="protein sequence ID" value="SDG02121.1"/>
    <property type="molecule type" value="Genomic_DNA"/>
</dbReference>
<sequence length="70" mass="7747">MLDQLFSLLARGFPEGRDGLIVALGVYVARNAVEIGHAYTPAWLILATVAVAYGLLALIVRSVWRFFRVE</sequence>
<accession>A0A1G7QUB7</accession>
<evidence type="ECO:0000313" key="3">
    <source>
        <dbReference type="Proteomes" id="UP000199415"/>
    </source>
</evidence>
<dbReference type="STRING" id="1082479.SAMN05216241_104149"/>
<feature type="transmembrane region" description="Helical" evidence="1">
    <location>
        <begin position="42"/>
        <end position="64"/>
    </location>
</feature>
<evidence type="ECO:0000313" key="2">
    <source>
        <dbReference type="EMBL" id="SDG02121.1"/>
    </source>
</evidence>
<dbReference type="RefSeq" id="WP_143006191.1">
    <property type="nucleotide sequence ID" value="NZ_FNCE01000004.1"/>
</dbReference>
<dbReference type="AlphaFoldDB" id="A0A1G7QUB7"/>
<reference evidence="2 3" key="1">
    <citation type="submission" date="2016-10" db="EMBL/GenBank/DDBJ databases">
        <authorList>
            <person name="de Groot N.N."/>
        </authorList>
    </citation>
    <scope>NUCLEOTIDE SEQUENCE [LARGE SCALE GENOMIC DNA]</scope>
    <source>
        <strain evidence="2 3">DSM 25584</strain>
    </source>
</reference>
<protein>
    <submittedName>
        <fullName evidence="2">Uncharacterized protein</fullName>
    </submittedName>
</protein>
<keyword evidence="1" id="KW-0812">Transmembrane</keyword>
<proteinExistence type="predicted"/>
<keyword evidence="1" id="KW-1133">Transmembrane helix</keyword>